<dbReference type="KEGG" id="foc:113218040"/>
<proteinExistence type="predicted"/>
<dbReference type="Gene3D" id="1.10.8.10">
    <property type="entry name" value="DNA helicase RuvA subunit, C-terminal domain"/>
    <property type="match status" value="1"/>
</dbReference>
<dbReference type="OrthoDB" id="285219at2759"/>
<dbReference type="PANTHER" id="PTHR31184">
    <property type="entry name" value="HUNTINGTIN-INTERACTING PROTEIN K FAMILY MEMBER"/>
    <property type="match status" value="1"/>
</dbReference>
<feature type="compositionally biased region" description="Acidic residues" evidence="1">
    <location>
        <begin position="11"/>
        <end position="21"/>
    </location>
</feature>
<evidence type="ECO:0000256" key="1">
    <source>
        <dbReference type="SAM" id="MobiDB-lite"/>
    </source>
</evidence>
<dbReference type="AlphaFoldDB" id="A0A6J1TKV2"/>
<evidence type="ECO:0000313" key="3">
    <source>
        <dbReference type="Proteomes" id="UP000504606"/>
    </source>
</evidence>
<dbReference type="InterPro" id="IPR044034">
    <property type="entry name" value="NAC-like_UBA"/>
</dbReference>
<dbReference type="RefSeq" id="XP_026293973.1">
    <property type="nucleotide sequence ID" value="XM_026438188.2"/>
</dbReference>
<keyword evidence="3" id="KW-1185">Reference proteome</keyword>
<feature type="compositionally biased region" description="Basic and acidic residues" evidence="1">
    <location>
        <begin position="22"/>
        <end position="42"/>
    </location>
</feature>
<gene>
    <name evidence="4" type="primary">LOC113218040</name>
</gene>
<dbReference type="Pfam" id="PF19026">
    <property type="entry name" value="UBA_HYPK"/>
    <property type="match status" value="1"/>
</dbReference>
<dbReference type="GO" id="GO:0043066">
    <property type="term" value="P:negative regulation of apoptotic process"/>
    <property type="evidence" value="ECO:0007669"/>
    <property type="project" value="TreeGrafter"/>
</dbReference>
<organism evidence="3 4">
    <name type="scientific">Frankliniella occidentalis</name>
    <name type="common">Western flower thrips</name>
    <name type="synonym">Euthrips occidentalis</name>
    <dbReference type="NCBI Taxonomy" id="133901"/>
    <lineage>
        <taxon>Eukaryota</taxon>
        <taxon>Metazoa</taxon>
        <taxon>Ecdysozoa</taxon>
        <taxon>Arthropoda</taxon>
        <taxon>Hexapoda</taxon>
        <taxon>Insecta</taxon>
        <taxon>Pterygota</taxon>
        <taxon>Neoptera</taxon>
        <taxon>Paraneoptera</taxon>
        <taxon>Thysanoptera</taxon>
        <taxon>Terebrantia</taxon>
        <taxon>Thripoidea</taxon>
        <taxon>Thripidae</taxon>
        <taxon>Frankliniella</taxon>
    </lineage>
</organism>
<protein>
    <submittedName>
        <fullName evidence="4">Huntingtin-interacting protein K</fullName>
    </submittedName>
</protein>
<dbReference type="GeneID" id="113218040"/>
<dbReference type="InterPro" id="IPR052617">
    <property type="entry name" value="Huntingtin-int_K"/>
</dbReference>
<sequence length="127" mass="14411">MASATNRVEEEVNGDSDELQQDSDKSQKRSAKHDSGASDLEKVTDFMEEKEIKHSEFLEGALSIIGAQRERDLAAKREREVELSKVSIKKDDVELIVREMEISRSLAERKLREHRGNVVEALQSLTD</sequence>
<reference evidence="4" key="1">
    <citation type="submission" date="2025-08" db="UniProtKB">
        <authorList>
            <consortium name="RefSeq"/>
        </authorList>
    </citation>
    <scope>IDENTIFICATION</scope>
    <source>
        <tissue evidence="4">Whole organism</tissue>
    </source>
</reference>
<accession>A0A6J1TKV2</accession>
<feature type="domain" description="Nascent polypeptide-associated complex subunit alpha-like UBA" evidence="2">
    <location>
        <begin position="86"/>
        <end position="126"/>
    </location>
</feature>
<dbReference type="InterPro" id="IPR038922">
    <property type="entry name" value="HYPK_UBA"/>
</dbReference>
<dbReference type="CDD" id="cd14361">
    <property type="entry name" value="UBA_HYPK"/>
    <property type="match status" value="1"/>
</dbReference>
<dbReference type="PANTHER" id="PTHR31184:SF2">
    <property type="entry name" value="HUNTINGTIN-INTERACTING PROTEIN K"/>
    <property type="match status" value="1"/>
</dbReference>
<evidence type="ECO:0000259" key="2">
    <source>
        <dbReference type="Pfam" id="PF19026"/>
    </source>
</evidence>
<name>A0A6J1TKV2_FRAOC</name>
<dbReference type="GO" id="GO:0050821">
    <property type="term" value="P:protein stabilization"/>
    <property type="evidence" value="ECO:0007669"/>
    <property type="project" value="TreeGrafter"/>
</dbReference>
<evidence type="ECO:0000313" key="4">
    <source>
        <dbReference type="RefSeq" id="XP_026293973.1"/>
    </source>
</evidence>
<feature type="region of interest" description="Disordered" evidence="1">
    <location>
        <begin position="1"/>
        <end position="42"/>
    </location>
</feature>
<dbReference type="Proteomes" id="UP000504606">
    <property type="component" value="Unplaced"/>
</dbReference>